<dbReference type="NCBIfam" id="TIGR02937">
    <property type="entry name" value="sigma70-ECF"/>
    <property type="match status" value="1"/>
</dbReference>
<dbReference type="PRINTS" id="PR00046">
    <property type="entry name" value="SIGMA70FCT"/>
</dbReference>
<dbReference type="GO" id="GO:0006352">
    <property type="term" value="P:DNA-templated transcription initiation"/>
    <property type="evidence" value="ECO:0007669"/>
    <property type="project" value="InterPro"/>
</dbReference>
<keyword evidence="1" id="KW-0805">Transcription regulation</keyword>
<dbReference type="AlphaFoldDB" id="A0A6J7FI17"/>
<evidence type="ECO:0000256" key="3">
    <source>
        <dbReference type="ARBA" id="ARBA00023125"/>
    </source>
</evidence>
<dbReference type="PANTHER" id="PTHR30385:SF4">
    <property type="entry name" value="RNA POLYMERASE SIGMA-E FACTOR"/>
    <property type="match status" value="1"/>
</dbReference>
<name>A0A6J7FI17_9ZZZZ</name>
<accession>A0A6J7FI17</accession>
<organism evidence="6">
    <name type="scientific">freshwater metagenome</name>
    <dbReference type="NCBI Taxonomy" id="449393"/>
    <lineage>
        <taxon>unclassified sequences</taxon>
        <taxon>metagenomes</taxon>
        <taxon>ecological metagenomes</taxon>
    </lineage>
</organism>
<dbReference type="InterPro" id="IPR007627">
    <property type="entry name" value="RNA_pol_sigma70_r2"/>
</dbReference>
<dbReference type="Pfam" id="PF04545">
    <property type="entry name" value="Sigma70_r4"/>
    <property type="match status" value="1"/>
</dbReference>
<evidence type="ECO:0000256" key="4">
    <source>
        <dbReference type="ARBA" id="ARBA00023163"/>
    </source>
</evidence>
<dbReference type="PROSITE" id="PS00715">
    <property type="entry name" value="SIGMA70_1"/>
    <property type="match status" value="1"/>
</dbReference>
<dbReference type="SUPFAM" id="SSF88946">
    <property type="entry name" value="Sigma2 domain of RNA polymerase sigma factors"/>
    <property type="match status" value="1"/>
</dbReference>
<dbReference type="InterPro" id="IPR007630">
    <property type="entry name" value="RNA_pol_sigma70_r4"/>
</dbReference>
<dbReference type="Pfam" id="PF04539">
    <property type="entry name" value="Sigma70_r3"/>
    <property type="match status" value="1"/>
</dbReference>
<evidence type="ECO:0000313" key="6">
    <source>
        <dbReference type="EMBL" id="CAB4893194.1"/>
    </source>
</evidence>
<dbReference type="EMBL" id="CAFBMK010000004">
    <property type="protein sequence ID" value="CAB4893194.1"/>
    <property type="molecule type" value="Genomic_DNA"/>
</dbReference>
<dbReference type="InterPro" id="IPR013324">
    <property type="entry name" value="RNA_pol_sigma_r3/r4-like"/>
</dbReference>
<evidence type="ECO:0000259" key="5">
    <source>
        <dbReference type="PROSITE" id="PS00715"/>
    </source>
</evidence>
<dbReference type="SUPFAM" id="SSF88659">
    <property type="entry name" value="Sigma3 and sigma4 domains of RNA polymerase sigma factors"/>
    <property type="match status" value="2"/>
</dbReference>
<dbReference type="InterPro" id="IPR007624">
    <property type="entry name" value="RNA_pol_sigma70_r3"/>
</dbReference>
<dbReference type="InterPro" id="IPR014284">
    <property type="entry name" value="RNA_pol_sigma-70_dom"/>
</dbReference>
<keyword evidence="2" id="KW-0731">Sigma factor</keyword>
<protein>
    <submittedName>
        <fullName evidence="6">Unannotated protein</fullName>
    </submittedName>
</protein>
<sequence length="256" mass="28793">MLHEVPRRDQIDLDLLRRYRDRDDRFALEELADRSMPLVKSIARKYRNCGEDMEDLIQAGTVGLVKAIERFDLESGGRFISYAVPNIQGEIRRHFRDHTWAVHVPRSMQELDAKIQTTSRRVAAKTGQHPTDEDLATELQAPVSDIREARSAGRSYRALSLDAPAGEDRDIAGTFGRSDPGYAGVENTATVDVAMQALCDRDRKVVRLRYEDGLLQREIAEEIGVSQMQVSRILSAAVDQMHEHLDTGSRPTPLAA</sequence>
<dbReference type="Gene3D" id="1.20.120.1810">
    <property type="match status" value="1"/>
</dbReference>
<evidence type="ECO:0000256" key="2">
    <source>
        <dbReference type="ARBA" id="ARBA00023082"/>
    </source>
</evidence>
<dbReference type="Pfam" id="PF04542">
    <property type="entry name" value="Sigma70_r2"/>
    <property type="match status" value="1"/>
</dbReference>
<proteinExistence type="predicted"/>
<keyword evidence="4" id="KW-0804">Transcription</keyword>
<dbReference type="GO" id="GO:0016987">
    <property type="term" value="F:sigma factor activity"/>
    <property type="evidence" value="ECO:0007669"/>
    <property type="project" value="UniProtKB-KW"/>
</dbReference>
<feature type="domain" description="RNA polymerase sigma-70" evidence="5">
    <location>
        <begin position="55"/>
        <end position="68"/>
    </location>
</feature>
<dbReference type="PANTHER" id="PTHR30385">
    <property type="entry name" value="SIGMA FACTOR F FLAGELLAR"/>
    <property type="match status" value="1"/>
</dbReference>
<gene>
    <name evidence="6" type="ORF">UFOPK3564_00142</name>
</gene>
<keyword evidence="3" id="KW-0238">DNA-binding</keyword>
<dbReference type="InterPro" id="IPR013325">
    <property type="entry name" value="RNA_pol_sigma_r2"/>
</dbReference>
<dbReference type="CDD" id="cd06171">
    <property type="entry name" value="Sigma70_r4"/>
    <property type="match status" value="1"/>
</dbReference>
<evidence type="ECO:0000256" key="1">
    <source>
        <dbReference type="ARBA" id="ARBA00023015"/>
    </source>
</evidence>
<dbReference type="GO" id="GO:0003677">
    <property type="term" value="F:DNA binding"/>
    <property type="evidence" value="ECO:0007669"/>
    <property type="project" value="UniProtKB-KW"/>
</dbReference>
<dbReference type="InterPro" id="IPR000943">
    <property type="entry name" value="RNA_pol_sigma70"/>
</dbReference>
<dbReference type="Gene3D" id="1.20.140.160">
    <property type="match status" value="1"/>
</dbReference>
<reference evidence="6" key="1">
    <citation type="submission" date="2020-05" db="EMBL/GenBank/DDBJ databases">
        <authorList>
            <person name="Chiriac C."/>
            <person name="Salcher M."/>
            <person name="Ghai R."/>
            <person name="Kavagutti S V."/>
        </authorList>
    </citation>
    <scope>NUCLEOTIDE SEQUENCE</scope>
</reference>